<evidence type="ECO:0000256" key="8">
    <source>
        <dbReference type="ARBA" id="ARBA00023136"/>
    </source>
</evidence>
<dbReference type="GO" id="GO:0005289">
    <property type="term" value="F:high-affinity L-arginine transmembrane transporter activity"/>
    <property type="evidence" value="ECO:0007669"/>
    <property type="project" value="TreeGrafter"/>
</dbReference>
<proteinExistence type="inferred from homology"/>
<reference evidence="13" key="1">
    <citation type="submission" date="2025-08" db="UniProtKB">
        <authorList>
            <consortium name="RefSeq"/>
        </authorList>
    </citation>
    <scope>IDENTIFICATION</scope>
    <source>
        <tissue evidence="13">Entire body</tissue>
    </source>
</reference>
<keyword evidence="3 10" id="KW-0813">Transport</keyword>
<name>A0A1W4XAP4_AGRPL</name>
<dbReference type="Proteomes" id="UP000192223">
    <property type="component" value="Unplaced"/>
</dbReference>
<dbReference type="SUPFAM" id="SSF103506">
    <property type="entry name" value="Mitochondrial carrier"/>
    <property type="match status" value="1"/>
</dbReference>
<feature type="transmembrane region" description="Helical" evidence="11">
    <location>
        <begin position="177"/>
        <end position="198"/>
    </location>
</feature>
<feature type="repeat" description="Solcar" evidence="9">
    <location>
        <begin position="79"/>
        <end position="171"/>
    </location>
</feature>
<feature type="repeat" description="Solcar" evidence="9">
    <location>
        <begin position="175"/>
        <end position="262"/>
    </location>
</feature>
<evidence type="ECO:0000256" key="10">
    <source>
        <dbReference type="RuleBase" id="RU000488"/>
    </source>
</evidence>
<evidence type="ECO:0000313" key="13">
    <source>
        <dbReference type="RefSeq" id="XP_018329478.1"/>
    </source>
</evidence>
<evidence type="ECO:0000256" key="6">
    <source>
        <dbReference type="ARBA" id="ARBA00022989"/>
    </source>
</evidence>
<evidence type="ECO:0000256" key="7">
    <source>
        <dbReference type="ARBA" id="ARBA00023128"/>
    </source>
</evidence>
<evidence type="ECO:0000313" key="12">
    <source>
        <dbReference type="Proteomes" id="UP000192223"/>
    </source>
</evidence>
<dbReference type="Gene3D" id="1.50.40.10">
    <property type="entry name" value="Mitochondrial carrier domain"/>
    <property type="match status" value="1"/>
</dbReference>
<dbReference type="GO" id="GO:0031966">
    <property type="term" value="C:mitochondrial membrane"/>
    <property type="evidence" value="ECO:0007669"/>
    <property type="project" value="UniProtKB-SubCell"/>
</dbReference>
<comment type="subcellular location">
    <subcellularLocation>
        <location evidence="1">Mitochondrion membrane</location>
        <topology evidence="1">Multi-pass membrane protein</topology>
    </subcellularLocation>
</comment>
<feature type="repeat" description="Solcar" evidence="9">
    <location>
        <begin position="1"/>
        <end position="59"/>
    </location>
</feature>
<evidence type="ECO:0000256" key="9">
    <source>
        <dbReference type="PROSITE-ProRule" id="PRU00282"/>
    </source>
</evidence>
<evidence type="ECO:0000256" key="4">
    <source>
        <dbReference type="ARBA" id="ARBA00022692"/>
    </source>
</evidence>
<keyword evidence="12" id="KW-1185">Reference proteome</keyword>
<dbReference type="PROSITE" id="PS50920">
    <property type="entry name" value="SOLCAR"/>
    <property type="match status" value="3"/>
</dbReference>
<gene>
    <name evidence="13" type="primary">LOC108739876</name>
</gene>
<dbReference type="RefSeq" id="XP_018329478.1">
    <property type="nucleotide sequence ID" value="XM_018473976.2"/>
</dbReference>
<dbReference type="Pfam" id="PF00153">
    <property type="entry name" value="Mito_carr"/>
    <property type="match status" value="3"/>
</dbReference>
<feature type="transmembrane region" description="Helical" evidence="11">
    <location>
        <begin position="81"/>
        <end position="102"/>
    </location>
</feature>
<accession>A0A1W4XAP4</accession>
<keyword evidence="8 9" id="KW-0472">Membrane</keyword>
<protein>
    <submittedName>
        <fullName evidence="13">Solute carrier family 25 member 45-like isoform X2</fullName>
    </submittedName>
</protein>
<keyword evidence="5" id="KW-0677">Repeat</keyword>
<evidence type="ECO:0000256" key="1">
    <source>
        <dbReference type="ARBA" id="ARBA00004225"/>
    </source>
</evidence>
<comment type="similarity">
    <text evidence="2 10">Belongs to the mitochondrial carrier (TC 2.A.29) family.</text>
</comment>
<dbReference type="InterPro" id="IPR023395">
    <property type="entry name" value="MCP_dom_sf"/>
</dbReference>
<keyword evidence="7" id="KW-0496">Mitochondrion</keyword>
<dbReference type="OrthoDB" id="1924968at2759"/>
<sequence length="273" mass="30921">MDTIKTRQQTLNLSALHTITATLKHEGIRGFYKGMLSPLLTIGPINSLFFGVYGNVLQLLQHNANSEGRVDWTDPSWKKNVFLAGCVGGFAQCFIICPVELIKIELQLNTQDSFGKNSHTEIPHKTPWSVTKYIVQQRGVPGLFRGFVPTMWRDMISSMIYMPLYESYLIYHKSTSIYHIAFAGGLTGVFSWACVYPFDVIKSRIQADNPTRLQYRGMVDCICKLYQRKGVTVFSRGLSVCLLRAFPVNAVTFIGYETTLTIFQKIKKVSTTY</sequence>
<dbReference type="AlphaFoldDB" id="A0A1W4XAP4"/>
<organism evidence="12 13">
    <name type="scientific">Agrilus planipennis</name>
    <name type="common">Emerald ash borer</name>
    <name type="synonym">Agrilus marcopoli</name>
    <dbReference type="NCBI Taxonomy" id="224129"/>
    <lineage>
        <taxon>Eukaryota</taxon>
        <taxon>Metazoa</taxon>
        <taxon>Ecdysozoa</taxon>
        <taxon>Arthropoda</taxon>
        <taxon>Hexapoda</taxon>
        <taxon>Insecta</taxon>
        <taxon>Pterygota</taxon>
        <taxon>Neoptera</taxon>
        <taxon>Endopterygota</taxon>
        <taxon>Coleoptera</taxon>
        <taxon>Polyphaga</taxon>
        <taxon>Elateriformia</taxon>
        <taxon>Buprestoidea</taxon>
        <taxon>Buprestidae</taxon>
        <taxon>Agrilinae</taxon>
        <taxon>Agrilus</taxon>
    </lineage>
</organism>
<keyword evidence="4 9" id="KW-0812">Transmembrane</keyword>
<dbReference type="GeneID" id="108739876"/>
<evidence type="ECO:0000256" key="3">
    <source>
        <dbReference type="ARBA" id="ARBA00022448"/>
    </source>
</evidence>
<dbReference type="GO" id="GO:1990575">
    <property type="term" value="P:mitochondrial L-ornithine transmembrane transport"/>
    <property type="evidence" value="ECO:0007669"/>
    <property type="project" value="TreeGrafter"/>
</dbReference>
<dbReference type="InterPro" id="IPR018108">
    <property type="entry name" value="MCP_transmembrane"/>
</dbReference>
<evidence type="ECO:0000256" key="11">
    <source>
        <dbReference type="SAM" id="Phobius"/>
    </source>
</evidence>
<dbReference type="PANTHER" id="PTHR45624">
    <property type="entry name" value="MITOCHONDRIAL BASIC AMINO ACIDS TRANSPORTER-RELATED"/>
    <property type="match status" value="1"/>
</dbReference>
<dbReference type="PANTHER" id="PTHR45624:SF1">
    <property type="entry name" value="SD08189P"/>
    <property type="match status" value="1"/>
</dbReference>
<evidence type="ECO:0000256" key="5">
    <source>
        <dbReference type="ARBA" id="ARBA00022737"/>
    </source>
</evidence>
<evidence type="ECO:0000256" key="2">
    <source>
        <dbReference type="ARBA" id="ARBA00006375"/>
    </source>
</evidence>
<dbReference type="InterPro" id="IPR050567">
    <property type="entry name" value="Mitochondrial_Carrier"/>
</dbReference>
<keyword evidence="6 11" id="KW-1133">Transmembrane helix</keyword>